<dbReference type="KEGG" id="glo:Glov_0279"/>
<evidence type="ECO:0000313" key="2">
    <source>
        <dbReference type="EMBL" id="ACD94008.1"/>
    </source>
</evidence>
<evidence type="ECO:0000313" key="3">
    <source>
        <dbReference type="Proteomes" id="UP000002420"/>
    </source>
</evidence>
<protein>
    <recommendedName>
        <fullName evidence="1">Thoeris protein ThsB TIR-like domain-containing protein</fullName>
    </recommendedName>
</protein>
<accession>B3EB24</accession>
<feature type="domain" description="Thoeris protein ThsB TIR-like" evidence="1">
    <location>
        <begin position="10"/>
        <end position="112"/>
    </location>
</feature>
<dbReference type="OrthoDB" id="9811746at2"/>
<name>B3EB24_TRIL1</name>
<dbReference type="AlphaFoldDB" id="B3EB24"/>
<dbReference type="Proteomes" id="UP000002420">
    <property type="component" value="Chromosome"/>
</dbReference>
<dbReference type="HOGENOM" id="CLU_115337_0_0_7"/>
<gene>
    <name evidence="2" type="ordered locus">Glov_0279</name>
</gene>
<dbReference type="eggNOG" id="ENOG5030DRP">
    <property type="taxonomic scope" value="Bacteria"/>
</dbReference>
<dbReference type="EMBL" id="CP001089">
    <property type="protein sequence ID" value="ACD94008.1"/>
    <property type="molecule type" value="Genomic_DNA"/>
</dbReference>
<dbReference type="STRING" id="398767.Glov_0279"/>
<reference evidence="2 3" key="1">
    <citation type="submission" date="2008-05" db="EMBL/GenBank/DDBJ databases">
        <title>Complete sequence of chromosome of Geobacter lovleyi SZ.</title>
        <authorList>
            <consortium name="US DOE Joint Genome Institute"/>
            <person name="Lucas S."/>
            <person name="Copeland A."/>
            <person name="Lapidus A."/>
            <person name="Glavina del Rio T."/>
            <person name="Dalin E."/>
            <person name="Tice H."/>
            <person name="Bruce D."/>
            <person name="Goodwin L."/>
            <person name="Pitluck S."/>
            <person name="Chertkov O."/>
            <person name="Meincke L."/>
            <person name="Brettin T."/>
            <person name="Detter J.C."/>
            <person name="Han C."/>
            <person name="Tapia R."/>
            <person name="Kuske C.R."/>
            <person name="Schmutz J."/>
            <person name="Larimer F."/>
            <person name="Land M."/>
            <person name="Hauser L."/>
            <person name="Kyrpides N."/>
            <person name="Mikhailova N."/>
            <person name="Sung Y."/>
            <person name="Fletcher K.E."/>
            <person name="Ritalahti K.M."/>
            <person name="Loeffler F.E."/>
            <person name="Richardson P."/>
        </authorList>
    </citation>
    <scope>NUCLEOTIDE SEQUENCE [LARGE SCALE GENOMIC DNA]</scope>
    <source>
        <strain evidence="3">ATCC BAA-1151 / DSM 17278 / SZ</strain>
    </source>
</reference>
<proteinExistence type="predicted"/>
<evidence type="ECO:0000259" key="1">
    <source>
        <dbReference type="Pfam" id="PF08937"/>
    </source>
</evidence>
<sequence>MSNNVRHKVFITYHHADQVEVNDFITTFSDERNVFISRVLGVDMEESIISSTDTDYVMKRIRELYLKDSTVTIVLMGKCTWARRYVDWEIQSSLRSGNTLTPNGLLGIKLPSFKSGTNFPNRLNLNLKQNDQQVDCYARWIEYPTRKDTLANAIHNAFLARTSKTNLIVNPRDRFVNNRSCQ</sequence>
<dbReference type="RefSeq" id="WP_012468365.1">
    <property type="nucleotide sequence ID" value="NC_010814.1"/>
</dbReference>
<organism evidence="2 3">
    <name type="scientific">Trichlorobacter lovleyi (strain ATCC BAA-1151 / DSM 17278 / SZ)</name>
    <name type="common">Geobacter lovleyi</name>
    <dbReference type="NCBI Taxonomy" id="398767"/>
    <lineage>
        <taxon>Bacteria</taxon>
        <taxon>Pseudomonadati</taxon>
        <taxon>Thermodesulfobacteriota</taxon>
        <taxon>Desulfuromonadia</taxon>
        <taxon>Geobacterales</taxon>
        <taxon>Geobacteraceae</taxon>
        <taxon>Trichlorobacter</taxon>
    </lineage>
</organism>
<dbReference type="Pfam" id="PF08937">
    <property type="entry name" value="ThsB_TIR"/>
    <property type="match status" value="1"/>
</dbReference>
<keyword evidence="3" id="KW-1185">Reference proteome</keyword>
<dbReference type="InterPro" id="IPR015032">
    <property type="entry name" value="ThsB__TIR-like_domain"/>
</dbReference>